<dbReference type="STRING" id="1675527.AIOL_002054"/>
<evidence type="ECO:0000256" key="1">
    <source>
        <dbReference type="SAM" id="Phobius"/>
    </source>
</evidence>
<keyword evidence="1" id="KW-0472">Membrane</keyword>
<keyword evidence="3" id="KW-1185">Reference proteome</keyword>
<sequence length="76" mass="8415">MVLVLVSLIYFSGYEMIRRAMRLAYGGNPFEALEDMFAIAWEYALDFLAKPDVIIGLAIGSILAGTVVKAVSRIWS</sequence>
<gene>
    <name evidence="2" type="ORF">AIOL_002054</name>
</gene>
<proteinExistence type="predicted"/>
<keyword evidence="1" id="KW-1133">Transmembrane helix</keyword>
<organism evidence="2 3">
    <name type="scientific">Candidatus Rhodobacter oscarellae</name>
    <dbReference type="NCBI Taxonomy" id="1675527"/>
    <lineage>
        <taxon>Bacteria</taxon>
        <taxon>Pseudomonadati</taxon>
        <taxon>Pseudomonadota</taxon>
        <taxon>Alphaproteobacteria</taxon>
        <taxon>Rhodobacterales</taxon>
        <taxon>Rhodobacter group</taxon>
        <taxon>Rhodobacter</taxon>
    </lineage>
</organism>
<dbReference type="PATRIC" id="fig|1675527.3.peg.2161"/>
<dbReference type="Proteomes" id="UP000037178">
    <property type="component" value="Unassembled WGS sequence"/>
</dbReference>
<dbReference type="InterPro" id="IPR047784">
    <property type="entry name" value="TrgA"/>
</dbReference>
<protein>
    <submittedName>
        <fullName evidence="2">Uncharacterized protein</fullName>
    </submittedName>
</protein>
<accession>A0A0J9E2K9</accession>
<dbReference type="EMBL" id="LFTY01000002">
    <property type="protein sequence ID" value="KMW57096.1"/>
    <property type="molecule type" value="Genomic_DNA"/>
</dbReference>
<dbReference type="NCBIfam" id="NF033773">
    <property type="entry name" value="tellur_TrgA"/>
    <property type="match status" value="1"/>
</dbReference>
<keyword evidence="1" id="KW-0812">Transmembrane</keyword>
<feature type="transmembrane region" description="Helical" evidence="1">
    <location>
        <begin position="53"/>
        <end position="71"/>
    </location>
</feature>
<evidence type="ECO:0000313" key="2">
    <source>
        <dbReference type="EMBL" id="KMW57096.1"/>
    </source>
</evidence>
<evidence type="ECO:0000313" key="3">
    <source>
        <dbReference type="Proteomes" id="UP000037178"/>
    </source>
</evidence>
<dbReference type="AlphaFoldDB" id="A0A0J9E2K9"/>
<name>A0A0J9E2K9_9RHOB</name>
<reference evidence="2 3" key="1">
    <citation type="submission" date="2015-06" db="EMBL/GenBank/DDBJ databases">
        <title>Draft genome sequence of an Alphaproteobacteria species associated to the Mediterranean sponge Oscarella lobularis.</title>
        <authorList>
            <person name="Jourda C."/>
            <person name="Santini S."/>
            <person name="Claverie J.-M."/>
        </authorList>
    </citation>
    <scope>NUCLEOTIDE SEQUENCE [LARGE SCALE GENOMIC DNA]</scope>
    <source>
        <strain evidence="2">IGS</strain>
    </source>
</reference>
<comment type="caution">
    <text evidence="2">The sequence shown here is derived from an EMBL/GenBank/DDBJ whole genome shotgun (WGS) entry which is preliminary data.</text>
</comment>